<dbReference type="Pfam" id="PF00025">
    <property type="entry name" value="Arf"/>
    <property type="match status" value="1"/>
</dbReference>
<proteinExistence type="predicted"/>
<evidence type="ECO:0000256" key="1">
    <source>
        <dbReference type="ARBA" id="ARBA00022741"/>
    </source>
</evidence>
<dbReference type="Proteomes" id="UP001153636">
    <property type="component" value="Chromosome 1"/>
</dbReference>
<dbReference type="Gene3D" id="3.40.50.300">
    <property type="entry name" value="P-loop containing nucleotide triphosphate hydrolases"/>
    <property type="match status" value="1"/>
</dbReference>
<dbReference type="InterPro" id="IPR006689">
    <property type="entry name" value="Small_GTPase_ARF/SAR"/>
</dbReference>
<dbReference type="GO" id="GO:0005525">
    <property type="term" value="F:GTP binding"/>
    <property type="evidence" value="ECO:0007669"/>
    <property type="project" value="UniProtKB-KW"/>
</dbReference>
<keyword evidence="1 3" id="KW-0547">Nucleotide-binding</keyword>
<evidence type="ECO:0008006" key="7">
    <source>
        <dbReference type="Google" id="ProtNLM"/>
    </source>
</evidence>
<protein>
    <recommendedName>
        <fullName evidence="7">ADP-ribosylation factor-like protein 16</fullName>
    </recommendedName>
</protein>
<gene>
    <name evidence="5" type="ORF">PSYICH_LOCUS136</name>
</gene>
<keyword evidence="4" id="KW-0479">Metal-binding</keyword>
<dbReference type="OrthoDB" id="365445at2759"/>
<dbReference type="SUPFAM" id="SSF52540">
    <property type="entry name" value="P-loop containing nucleoside triphosphate hydrolases"/>
    <property type="match status" value="1"/>
</dbReference>
<keyword evidence="6" id="KW-1185">Reference proteome</keyword>
<evidence type="ECO:0000256" key="4">
    <source>
        <dbReference type="PIRSR" id="PIRSR606689-2"/>
    </source>
</evidence>
<keyword evidence="4" id="KW-0460">Magnesium</keyword>
<feature type="binding site" evidence="3">
    <location>
        <position position="56"/>
    </location>
    <ligand>
        <name>GTP</name>
        <dbReference type="ChEBI" id="CHEBI:37565"/>
    </ligand>
</feature>
<evidence type="ECO:0000313" key="6">
    <source>
        <dbReference type="Proteomes" id="UP001153636"/>
    </source>
</evidence>
<accession>A0A9P0CIV2</accession>
<dbReference type="GO" id="GO:0003924">
    <property type="term" value="F:GTPase activity"/>
    <property type="evidence" value="ECO:0007669"/>
    <property type="project" value="InterPro"/>
</dbReference>
<feature type="binding site" evidence="4">
    <location>
        <position position="34"/>
    </location>
    <ligand>
        <name>Mg(2+)</name>
        <dbReference type="ChEBI" id="CHEBI:18420"/>
    </ligand>
</feature>
<feature type="binding site" evidence="4">
    <location>
        <position position="13"/>
    </location>
    <ligand>
        <name>Mg(2+)</name>
        <dbReference type="ChEBI" id="CHEBI:18420"/>
    </ligand>
</feature>
<evidence type="ECO:0000256" key="3">
    <source>
        <dbReference type="PIRSR" id="PIRSR606689-1"/>
    </source>
</evidence>
<dbReference type="GO" id="GO:0046872">
    <property type="term" value="F:metal ion binding"/>
    <property type="evidence" value="ECO:0007669"/>
    <property type="project" value="UniProtKB-KW"/>
</dbReference>
<dbReference type="PANTHER" id="PTHR46688:SF1">
    <property type="entry name" value="ADP-RIBOSYLATION FACTOR-LIKE PROTEIN 16"/>
    <property type="match status" value="1"/>
</dbReference>
<reference evidence="5" key="1">
    <citation type="submission" date="2022-01" db="EMBL/GenBank/DDBJ databases">
        <authorList>
            <person name="King R."/>
        </authorList>
    </citation>
    <scope>NUCLEOTIDE SEQUENCE</scope>
</reference>
<name>A0A9P0CIV2_9CUCU</name>
<dbReference type="EMBL" id="OV651813">
    <property type="protein sequence ID" value="CAH1099467.1"/>
    <property type="molecule type" value="Genomic_DNA"/>
</dbReference>
<organism evidence="5 6">
    <name type="scientific">Psylliodes chrysocephalus</name>
    <dbReference type="NCBI Taxonomy" id="3402493"/>
    <lineage>
        <taxon>Eukaryota</taxon>
        <taxon>Metazoa</taxon>
        <taxon>Ecdysozoa</taxon>
        <taxon>Arthropoda</taxon>
        <taxon>Hexapoda</taxon>
        <taxon>Insecta</taxon>
        <taxon>Pterygota</taxon>
        <taxon>Neoptera</taxon>
        <taxon>Endopterygota</taxon>
        <taxon>Coleoptera</taxon>
        <taxon>Polyphaga</taxon>
        <taxon>Cucujiformia</taxon>
        <taxon>Chrysomeloidea</taxon>
        <taxon>Chrysomelidae</taxon>
        <taxon>Galerucinae</taxon>
        <taxon>Alticini</taxon>
        <taxon>Psylliodes</taxon>
    </lineage>
</organism>
<dbReference type="AlphaFoldDB" id="A0A9P0CIV2"/>
<dbReference type="PROSITE" id="PS51417">
    <property type="entry name" value="ARF"/>
    <property type="match status" value="1"/>
</dbReference>
<evidence type="ECO:0000256" key="2">
    <source>
        <dbReference type="ARBA" id="ARBA00023134"/>
    </source>
</evidence>
<dbReference type="PRINTS" id="PR00328">
    <property type="entry name" value="SAR1GTPBP"/>
</dbReference>
<keyword evidence="2 3" id="KW-0342">GTP-binding</keyword>
<evidence type="ECO:0000313" key="5">
    <source>
        <dbReference type="EMBL" id="CAH1099467.1"/>
    </source>
</evidence>
<dbReference type="InterPro" id="IPR027417">
    <property type="entry name" value="P-loop_NTPase"/>
</dbReference>
<feature type="binding site" evidence="3">
    <location>
        <begin position="6"/>
        <end position="13"/>
    </location>
    <ligand>
        <name>GTP</name>
        <dbReference type="ChEBI" id="CHEBI:37565"/>
    </ligand>
</feature>
<dbReference type="PANTHER" id="PTHR46688">
    <property type="entry name" value="ADP-RIBOSYLATION FACTOR-LIKE PROTEIN 16"/>
    <property type="match status" value="1"/>
</dbReference>
<sequence>MIICLGPVGSGKTLLLRSLKNSGSIDNTTTAVSTTGTDIFSIKIDEKKYQIREIGGCMAPLWPKYFGGVKKVIYVVDVSNLCQISAACVLLYTVLVNPVLKNVPILLVLTKMDVSYRQMRNEALLMLQMKRLQKELRQKIEITEYSAITEEGRKEILNWITKKVA</sequence>